<proteinExistence type="predicted"/>
<evidence type="ECO:0000313" key="2">
    <source>
        <dbReference type="Proteomes" id="UP000612585"/>
    </source>
</evidence>
<sequence length="487" mass="48816">MLLLSHGAVDVTPPPGHPMGGYAARDGNATGHHDDLRLTLVWLAAPDDDGVVWLAVDALAMPAPVATALASTVGAGLGIDADRILVCASHTHCAPAGWHGELHPPDGTTVDADLVAELRAAAGRLAAAVAAQDRLAVTAAWCAPEVAGVSANRLADDGPADRSAGTLVLRDRATGAVAAVLLDFADHATSLGPDCRAWSADWPAAARDVLGAALAAAAGFAGVGGRPPTIAVLQGAAGDVSPRAVRRGRGFAETARLGSVLAGSVLAALHRDATPVPGAAVPPGVAGEVPPGVAGVVPPGVAGEVPGGAVPPGAAGAVPAGVGPVVRRAVVRLPTRPLPDVDTAEAVLAGAEREWRAVTVSAGLPADGPVARRALARRDGAAIQVRLAGAVLPAALDLPIAVVRLGDIAWAHLPVEPFASVGQRIAARSPFPVTRVVGYTDSYLGYLPDEAAYAAETYEAYISLFGPGADHLLVDGVVDLLREAHRS</sequence>
<evidence type="ECO:0000313" key="1">
    <source>
        <dbReference type="EMBL" id="GIJ56883.1"/>
    </source>
</evidence>
<organism evidence="1 2">
    <name type="scientific">Virgisporangium aurantiacum</name>
    <dbReference type="NCBI Taxonomy" id="175570"/>
    <lineage>
        <taxon>Bacteria</taxon>
        <taxon>Bacillati</taxon>
        <taxon>Actinomycetota</taxon>
        <taxon>Actinomycetes</taxon>
        <taxon>Micromonosporales</taxon>
        <taxon>Micromonosporaceae</taxon>
        <taxon>Virgisporangium</taxon>
    </lineage>
</organism>
<comment type="caution">
    <text evidence="1">The sequence shown here is derived from an EMBL/GenBank/DDBJ whole genome shotgun (WGS) entry which is preliminary data.</text>
</comment>
<dbReference type="AlphaFoldDB" id="A0A8J3Z5U0"/>
<accession>A0A8J3Z5U0</accession>
<dbReference type="EMBL" id="BOPG01000027">
    <property type="protein sequence ID" value="GIJ56883.1"/>
    <property type="molecule type" value="Genomic_DNA"/>
</dbReference>
<name>A0A8J3Z5U0_9ACTN</name>
<evidence type="ECO:0008006" key="3">
    <source>
        <dbReference type="Google" id="ProtNLM"/>
    </source>
</evidence>
<dbReference type="Proteomes" id="UP000612585">
    <property type="component" value="Unassembled WGS sequence"/>
</dbReference>
<keyword evidence="2" id="KW-1185">Reference proteome</keyword>
<protein>
    <recommendedName>
        <fullName evidence="3">Neutral/alkaline non-lysosomal ceramidase, N-terminal</fullName>
    </recommendedName>
</protein>
<reference evidence="1" key="1">
    <citation type="submission" date="2021-01" db="EMBL/GenBank/DDBJ databases">
        <title>Whole genome shotgun sequence of Virgisporangium aurantiacum NBRC 16421.</title>
        <authorList>
            <person name="Komaki H."/>
            <person name="Tamura T."/>
        </authorList>
    </citation>
    <scope>NUCLEOTIDE SEQUENCE</scope>
    <source>
        <strain evidence="1">NBRC 16421</strain>
    </source>
</reference>
<gene>
    <name evidence="1" type="ORF">Vau01_043990</name>
</gene>